<feature type="compositionally biased region" description="Basic residues" evidence="12">
    <location>
        <begin position="94"/>
        <end position="110"/>
    </location>
</feature>
<dbReference type="GO" id="GO:0003677">
    <property type="term" value="F:DNA binding"/>
    <property type="evidence" value="ECO:0007669"/>
    <property type="project" value="UniProtKB-KW"/>
</dbReference>
<feature type="domain" description="PHD-type" evidence="13">
    <location>
        <begin position="371"/>
        <end position="418"/>
    </location>
</feature>
<dbReference type="GO" id="GO:0005634">
    <property type="term" value="C:nucleus"/>
    <property type="evidence" value="ECO:0007669"/>
    <property type="project" value="UniProtKB-SubCell"/>
</dbReference>
<protein>
    <submittedName>
        <fullName evidence="14">Chromodomain-helicase-DNA-binding protein 4</fullName>
    </submittedName>
</protein>
<feature type="compositionally biased region" description="Basic residues" evidence="12">
    <location>
        <begin position="343"/>
        <end position="357"/>
    </location>
</feature>
<evidence type="ECO:0000256" key="11">
    <source>
        <dbReference type="SAM" id="Coils"/>
    </source>
</evidence>
<evidence type="ECO:0000256" key="2">
    <source>
        <dbReference type="ARBA" id="ARBA00022553"/>
    </source>
</evidence>
<dbReference type="InterPro" id="IPR016197">
    <property type="entry name" value="Chromo-like_dom_sf"/>
</dbReference>
<dbReference type="InterPro" id="IPR012958">
    <property type="entry name" value="CHD_N"/>
</dbReference>
<dbReference type="InterPro" id="IPR013083">
    <property type="entry name" value="Znf_RING/FYVE/PHD"/>
</dbReference>
<feature type="region of interest" description="Disordered" evidence="12">
    <location>
        <begin position="509"/>
        <end position="536"/>
    </location>
</feature>
<sequence>MSGSEDDRDDYGAPEDRLMHDDEEEEISENETPKVKKKKKAKKSKESKGSKRRSRREEVPISSPEPMDVGPVEEAEEGSAILRSDSEGSDYTPGRKKKKRASSGKEKKRSSSGAERSSSKKKDPEPEEEDDDDDDDDDSSEPKTSSQLLDDWGMEDIDHIFTEEDYRSLTNYKAFSQFVRPLIAAKNPKIAVSKMMMVLGAKWREFSTNNPLRGAAAANAALATANVPAAVETMVAEAAPVVVAPPPPVEPQQPPPPPLRKAKTKEGKGPNCRKKSKPTPKAADKKNSAKTKKVAPLKIKLGGFNSKRKRSSSEEDEPEVDSDFEDGSTNSVSVSEGSNSRSSRSKKKPSKSKPKKKKEAEEGDGYETDHQDYCEVCQQGGEIILCDTCPRAYHMVCLDPDMEKAPEGTWSCPHCEKEGIQWEAREEVSEVEEDIAEAEMEEDDHHMEFCRVCKDGGELLCCDSCPSSYHIHCLNPPLPEIPNGEWICPRCTCPAIKGKVQKILTWRWGEPPPPTPVPRPHDLAPDAPDPSPLAGRPDREFFAKWSNLSYWHCSGSQSSSLRFTVR</sequence>
<evidence type="ECO:0000256" key="4">
    <source>
        <dbReference type="ARBA" id="ARBA00022771"/>
    </source>
</evidence>
<dbReference type="Gene3D" id="3.30.40.10">
    <property type="entry name" value="Zinc/RING finger domain, C3HC4 (zinc finger)"/>
    <property type="match status" value="2"/>
</dbReference>
<evidence type="ECO:0000256" key="6">
    <source>
        <dbReference type="ARBA" id="ARBA00023015"/>
    </source>
</evidence>
<evidence type="ECO:0000256" key="9">
    <source>
        <dbReference type="ARBA" id="ARBA00023242"/>
    </source>
</evidence>
<evidence type="ECO:0000313" key="15">
    <source>
        <dbReference type="Proteomes" id="UP001228049"/>
    </source>
</evidence>
<dbReference type="PROSITE" id="PS01359">
    <property type="entry name" value="ZF_PHD_1"/>
    <property type="match status" value="1"/>
</dbReference>
<reference evidence="14" key="1">
    <citation type="submission" date="2023-04" db="EMBL/GenBank/DDBJ databases">
        <title>Chromosome-level genome of Chaenocephalus aceratus.</title>
        <authorList>
            <person name="Park H."/>
        </authorList>
    </citation>
    <scope>NUCLEOTIDE SEQUENCE</scope>
    <source>
        <strain evidence="14">DE</strain>
        <tissue evidence="14">Muscle</tissue>
    </source>
</reference>
<dbReference type="Proteomes" id="UP001228049">
    <property type="component" value="Unassembled WGS sequence"/>
</dbReference>
<dbReference type="InterPro" id="IPR011011">
    <property type="entry name" value="Znf_FYVE_PHD"/>
</dbReference>
<dbReference type="Pfam" id="PF08073">
    <property type="entry name" value="CHDNT"/>
    <property type="match status" value="1"/>
</dbReference>
<keyword evidence="5" id="KW-0862">Zinc</keyword>
<evidence type="ECO:0000259" key="13">
    <source>
        <dbReference type="PROSITE" id="PS50016"/>
    </source>
</evidence>
<dbReference type="FunFam" id="3.30.40.10:FF:000001">
    <property type="entry name" value="chromodomain-helicase-DNA-binding protein 3 isoform X1"/>
    <property type="match status" value="1"/>
</dbReference>
<keyword evidence="3" id="KW-0479">Metal-binding</keyword>
<keyword evidence="8" id="KW-0804">Transcription</keyword>
<evidence type="ECO:0000256" key="8">
    <source>
        <dbReference type="ARBA" id="ARBA00023163"/>
    </source>
</evidence>
<evidence type="ECO:0000256" key="10">
    <source>
        <dbReference type="PROSITE-ProRule" id="PRU00146"/>
    </source>
</evidence>
<keyword evidence="15" id="KW-1185">Reference proteome</keyword>
<dbReference type="PANTHER" id="PTHR24102:SF28">
    <property type="entry name" value="PHD-TYPE DOMAIN-CONTAINING PROTEIN"/>
    <property type="match status" value="1"/>
</dbReference>
<evidence type="ECO:0000256" key="3">
    <source>
        <dbReference type="ARBA" id="ARBA00022723"/>
    </source>
</evidence>
<keyword evidence="9" id="KW-0539">Nucleus</keyword>
<evidence type="ECO:0000256" key="7">
    <source>
        <dbReference type="ARBA" id="ARBA00023125"/>
    </source>
</evidence>
<dbReference type="Pfam" id="PF00628">
    <property type="entry name" value="PHD"/>
    <property type="match status" value="2"/>
</dbReference>
<name>A0AAD9BD74_DISEL</name>
<keyword evidence="6" id="KW-0805">Transcription regulation</keyword>
<feature type="compositionally biased region" description="Pro residues" evidence="12">
    <location>
        <begin position="244"/>
        <end position="259"/>
    </location>
</feature>
<gene>
    <name evidence="14" type="ORF">KUDE01_026499</name>
</gene>
<accession>A0AAD9BD74</accession>
<feature type="compositionally biased region" description="Acidic residues" evidence="12">
    <location>
        <begin position="125"/>
        <end position="139"/>
    </location>
</feature>
<keyword evidence="2" id="KW-0597">Phosphoprotein</keyword>
<evidence type="ECO:0000256" key="5">
    <source>
        <dbReference type="ARBA" id="ARBA00022833"/>
    </source>
</evidence>
<dbReference type="PROSITE" id="PS50016">
    <property type="entry name" value="ZF_PHD_2"/>
    <property type="match status" value="2"/>
</dbReference>
<feature type="domain" description="PHD-type" evidence="13">
    <location>
        <begin position="447"/>
        <end position="494"/>
    </location>
</feature>
<feature type="region of interest" description="Disordered" evidence="12">
    <location>
        <begin position="244"/>
        <end position="365"/>
    </location>
</feature>
<feature type="coiled-coil region" evidence="11">
    <location>
        <begin position="421"/>
        <end position="448"/>
    </location>
</feature>
<evidence type="ECO:0000256" key="1">
    <source>
        <dbReference type="ARBA" id="ARBA00004123"/>
    </source>
</evidence>
<dbReference type="SUPFAM" id="SSF57903">
    <property type="entry name" value="FYVE/PHD zinc finger"/>
    <property type="match status" value="2"/>
</dbReference>
<dbReference type="FunFam" id="3.30.40.10:FF:000011">
    <property type="entry name" value="chromodomain-helicase-DNA-binding protein 4 isoform X1"/>
    <property type="match status" value="1"/>
</dbReference>
<keyword evidence="4 10" id="KW-0863">Zinc-finger</keyword>
<organism evidence="14 15">
    <name type="scientific">Dissostichus eleginoides</name>
    <name type="common">Patagonian toothfish</name>
    <name type="synonym">Dissostichus amissus</name>
    <dbReference type="NCBI Taxonomy" id="100907"/>
    <lineage>
        <taxon>Eukaryota</taxon>
        <taxon>Metazoa</taxon>
        <taxon>Chordata</taxon>
        <taxon>Craniata</taxon>
        <taxon>Vertebrata</taxon>
        <taxon>Euteleostomi</taxon>
        <taxon>Actinopterygii</taxon>
        <taxon>Neopterygii</taxon>
        <taxon>Teleostei</taxon>
        <taxon>Neoteleostei</taxon>
        <taxon>Acanthomorphata</taxon>
        <taxon>Eupercaria</taxon>
        <taxon>Perciformes</taxon>
        <taxon>Notothenioidei</taxon>
        <taxon>Nototheniidae</taxon>
        <taxon>Dissostichus</taxon>
    </lineage>
</organism>
<comment type="caution">
    <text evidence="14">The sequence shown here is derived from an EMBL/GenBank/DDBJ whole genome shotgun (WGS) entry which is preliminary data.</text>
</comment>
<dbReference type="CDD" id="cd15532">
    <property type="entry name" value="PHD2_CHD_II"/>
    <property type="match status" value="1"/>
</dbReference>
<comment type="subcellular location">
    <subcellularLocation>
        <location evidence="1">Nucleus</location>
    </subcellularLocation>
</comment>
<keyword evidence="7" id="KW-0238">DNA-binding</keyword>
<dbReference type="GO" id="GO:0008270">
    <property type="term" value="F:zinc ion binding"/>
    <property type="evidence" value="ECO:0007669"/>
    <property type="project" value="UniProtKB-KW"/>
</dbReference>
<dbReference type="InterPro" id="IPR001965">
    <property type="entry name" value="Znf_PHD"/>
</dbReference>
<dbReference type="InterPro" id="IPR019786">
    <property type="entry name" value="Zinc_finger_PHD-type_CS"/>
</dbReference>
<dbReference type="SUPFAM" id="SSF54160">
    <property type="entry name" value="Chromo domain-like"/>
    <property type="match status" value="1"/>
</dbReference>
<proteinExistence type="predicted"/>
<feature type="compositionally biased region" description="Low complexity" evidence="12">
    <location>
        <begin position="327"/>
        <end position="342"/>
    </location>
</feature>
<dbReference type="EMBL" id="JASDAP010000025">
    <property type="protein sequence ID" value="KAK1880982.1"/>
    <property type="molecule type" value="Genomic_DNA"/>
</dbReference>
<feature type="compositionally biased region" description="Basic and acidic residues" evidence="12">
    <location>
        <begin position="10"/>
        <end position="20"/>
    </location>
</feature>
<feature type="region of interest" description="Disordered" evidence="12">
    <location>
        <begin position="1"/>
        <end position="151"/>
    </location>
</feature>
<dbReference type="EMBL" id="JASDAP010000025">
    <property type="protein sequence ID" value="KAK1880983.1"/>
    <property type="molecule type" value="Genomic_DNA"/>
</dbReference>
<keyword evidence="11" id="KW-0175">Coiled coil</keyword>
<dbReference type="AlphaFoldDB" id="A0AAD9BD74"/>
<feature type="compositionally biased region" description="Basic and acidic residues" evidence="12">
    <location>
        <begin position="44"/>
        <end position="59"/>
    </location>
</feature>
<evidence type="ECO:0000256" key="12">
    <source>
        <dbReference type="SAM" id="MobiDB-lite"/>
    </source>
</evidence>
<dbReference type="PANTHER" id="PTHR24102">
    <property type="entry name" value="PHD FINGER PROTEIN"/>
    <property type="match status" value="1"/>
</dbReference>
<dbReference type="SMART" id="SM00249">
    <property type="entry name" value="PHD"/>
    <property type="match status" value="2"/>
</dbReference>
<feature type="compositionally biased region" description="Acidic residues" evidence="12">
    <location>
        <begin position="314"/>
        <end position="326"/>
    </location>
</feature>
<dbReference type="CDD" id="cd15531">
    <property type="entry name" value="PHD1_CHD_II"/>
    <property type="match status" value="1"/>
</dbReference>
<evidence type="ECO:0000313" key="14">
    <source>
        <dbReference type="EMBL" id="KAK1880982.1"/>
    </source>
</evidence>
<dbReference type="InterPro" id="IPR019787">
    <property type="entry name" value="Znf_PHD-finger"/>
</dbReference>